<evidence type="ECO:0000313" key="3">
    <source>
        <dbReference type="Proteomes" id="UP000325577"/>
    </source>
</evidence>
<dbReference type="OrthoDB" id="1909920at2759"/>
<organism evidence="2 3">
    <name type="scientific">Nyssa sinensis</name>
    <dbReference type="NCBI Taxonomy" id="561372"/>
    <lineage>
        <taxon>Eukaryota</taxon>
        <taxon>Viridiplantae</taxon>
        <taxon>Streptophyta</taxon>
        <taxon>Embryophyta</taxon>
        <taxon>Tracheophyta</taxon>
        <taxon>Spermatophyta</taxon>
        <taxon>Magnoliopsida</taxon>
        <taxon>eudicotyledons</taxon>
        <taxon>Gunneridae</taxon>
        <taxon>Pentapetalae</taxon>
        <taxon>asterids</taxon>
        <taxon>Cornales</taxon>
        <taxon>Nyssaceae</taxon>
        <taxon>Nyssa</taxon>
    </lineage>
</organism>
<dbReference type="SUPFAM" id="SSF56672">
    <property type="entry name" value="DNA/RNA polymerases"/>
    <property type="match status" value="1"/>
</dbReference>
<gene>
    <name evidence="2" type="ORF">F0562_007387</name>
</gene>
<evidence type="ECO:0000259" key="1">
    <source>
        <dbReference type="Pfam" id="PF17919"/>
    </source>
</evidence>
<keyword evidence="3" id="KW-1185">Reference proteome</keyword>
<dbReference type="InterPro" id="IPR043128">
    <property type="entry name" value="Rev_trsase/Diguanyl_cyclase"/>
</dbReference>
<dbReference type="Pfam" id="PF17919">
    <property type="entry name" value="RT_RNaseH_2"/>
    <property type="match status" value="1"/>
</dbReference>
<sequence>MGTNKERIEQLKTGLGEVQEGLHRMELGMADRLHHLEETLYRFSDVLLPNQESSSHGNHYREGNNEGWQVVSSKTTKLEFPRFLRDDSMKWFNRVNQFFEFQARPLTNLLKKGQFGWHDETEAAFLALTQAMTTTPTLAMPNFNDFFTIKTNAFDEGIGAALSQQGKPMAFMSWALRVTKKSWSIYAKKMLAIVEAIRLWRPYLLGQKFYI</sequence>
<dbReference type="PANTHER" id="PTHR33064:SF37">
    <property type="entry name" value="RIBONUCLEASE H"/>
    <property type="match status" value="1"/>
</dbReference>
<proteinExistence type="predicted"/>
<reference evidence="2 3" key="1">
    <citation type="submission" date="2019-09" db="EMBL/GenBank/DDBJ databases">
        <title>A chromosome-level genome assembly of the Chinese tupelo Nyssa sinensis.</title>
        <authorList>
            <person name="Yang X."/>
            <person name="Kang M."/>
            <person name="Yang Y."/>
            <person name="Xiong H."/>
            <person name="Wang M."/>
            <person name="Zhang Z."/>
            <person name="Wang Z."/>
            <person name="Wu H."/>
            <person name="Ma T."/>
            <person name="Liu J."/>
            <person name="Xi Z."/>
        </authorList>
    </citation>
    <scope>NUCLEOTIDE SEQUENCE [LARGE SCALE GENOMIC DNA]</scope>
    <source>
        <strain evidence="2">J267</strain>
        <tissue evidence="2">Leaf</tissue>
    </source>
</reference>
<evidence type="ECO:0000313" key="2">
    <source>
        <dbReference type="EMBL" id="KAA8525532.1"/>
    </source>
</evidence>
<dbReference type="Proteomes" id="UP000325577">
    <property type="component" value="Linkage Group LG3"/>
</dbReference>
<dbReference type="PANTHER" id="PTHR33064">
    <property type="entry name" value="POL PROTEIN"/>
    <property type="match status" value="1"/>
</dbReference>
<feature type="domain" description="Reverse transcriptase/retrotransposon-derived protein RNase H-like" evidence="1">
    <location>
        <begin position="117"/>
        <end position="211"/>
    </location>
</feature>
<name>A0A5J5A6Q2_9ASTE</name>
<dbReference type="InterPro" id="IPR041577">
    <property type="entry name" value="RT_RNaseH_2"/>
</dbReference>
<dbReference type="EMBL" id="CM018046">
    <property type="protein sequence ID" value="KAA8525532.1"/>
    <property type="molecule type" value="Genomic_DNA"/>
</dbReference>
<accession>A0A5J5A6Q2</accession>
<protein>
    <recommendedName>
        <fullName evidence="1">Reverse transcriptase/retrotransposon-derived protein RNase H-like domain-containing protein</fullName>
    </recommendedName>
</protein>
<dbReference type="InterPro" id="IPR043502">
    <property type="entry name" value="DNA/RNA_pol_sf"/>
</dbReference>
<dbReference type="InterPro" id="IPR051320">
    <property type="entry name" value="Viral_Replic_Matur_Polypro"/>
</dbReference>
<dbReference type="Gene3D" id="3.30.70.270">
    <property type="match status" value="1"/>
</dbReference>
<dbReference type="AlphaFoldDB" id="A0A5J5A6Q2"/>